<dbReference type="AlphaFoldDB" id="A0A8J5XEI2"/>
<dbReference type="Pfam" id="PF02893">
    <property type="entry name" value="GRAM"/>
    <property type="match status" value="1"/>
</dbReference>
<reference evidence="3" key="1">
    <citation type="submission" date="2021-05" db="EMBL/GenBank/DDBJ databases">
        <title>The genome of the haptophyte Pavlova lutheri (Diacronema luteri, Pavlovales) - a model for lipid biosynthesis in eukaryotic algae.</title>
        <authorList>
            <person name="Hulatt C.J."/>
            <person name="Posewitz M.C."/>
        </authorList>
    </citation>
    <scope>NUCLEOTIDE SEQUENCE</scope>
    <source>
        <strain evidence="3">NIVA-4/92</strain>
    </source>
</reference>
<organism evidence="3 4">
    <name type="scientific">Diacronema lutheri</name>
    <name type="common">Unicellular marine alga</name>
    <name type="synonym">Monochrysis lutheri</name>
    <dbReference type="NCBI Taxonomy" id="2081491"/>
    <lineage>
        <taxon>Eukaryota</taxon>
        <taxon>Haptista</taxon>
        <taxon>Haptophyta</taxon>
        <taxon>Pavlovophyceae</taxon>
        <taxon>Pavlovales</taxon>
        <taxon>Pavlovaceae</taxon>
        <taxon>Diacronema</taxon>
    </lineage>
</organism>
<feature type="domain" description="GRAM" evidence="2">
    <location>
        <begin position="20"/>
        <end position="86"/>
    </location>
</feature>
<gene>
    <name evidence="3" type="ORF">KFE25_012238</name>
</gene>
<dbReference type="GO" id="GO:0005789">
    <property type="term" value="C:endoplasmic reticulum membrane"/>
    <property type="evidence" value="ECO:0007669"/>
    <property type="project" value="TreeGrafter"/>
</dbReference>
<dbReference type="PANTHER" id="PTHR23319">
    <property type="entry name" value="GRAM DOMAIN CONTAINING 1B, ISOFORM E"/>
    <property type="match status" value="1"/>
</dbReference>
<dbReference type="InterPro" id="IPR011993">
    <property type="entry name" value="PH-like_dom_sf"/>
</dbReference>
<accession>A0A8J5XEI2</accession>
<feature type="compositionally biased region" description="Low complexity" evidence="1">
    <location>
        <begin position="217"/>
        <end position="232"/>
    </location>
</feature>
<dbReference type="InterPro" id="IPR004182">
    <property type="entry name" value="GRAM"/>
</dbReference>
<name>A0A8J5XEI2_DIALT</name>
<dbReference type="GO" id="GO:0032934">
    <property type="term" value="F:sterol binding"/>
    <property type="evidence" value="ECO:0007669"/>
    <property type="project" value="TreeGrafter"/>
</dbReference>
<evidence type="ECO:0000313" key="4">
    <source>
        <dbReference type="Proteomes" id="UP000751190"/>
    </source>
</evidence>
<proteinExistence type="predicted"/>
<feature type="compositionally biased region" description="Polar residues" evidence="1">
    <location>
        <begin position="192"/>
        <end position="205"/>
    </location>
</feature>
<dbReference type="GO" id="GO:0005886">
    <property type="term" value="C:plasma membrane"/>
    <property type="evidence" value="ECO:0007669"/>
    <property type="project" value="TreeGrafter"/>
</dbReference>
<dbReference type="CDD" id="cd13220">
    <property type="entry name" value="PH-GRAM_GRAMDC"/>
    <property type="match status" value="1"/>
</dbReference>
<evidence type="ECO:0000313" key="3">
    <source>
        <dbReference type="EMBL" id="KAG8462418.1"/>
    </source>
</evidence>
<dbReference type="OrthoDB" id="2162691at2759"/>
<dbReference type="InterPro" id="IPR051482">
    <property type="entry name" value="Cholesterol_transport"/>
</dbReference>
<dbReference type="GO" id="GO:0120015">
    <property type="term" value="F:sterol transfer activity"/>
    <property type="evidence" value="ECO:0007669"/>
    <property type="project" value="TreeGrafter"/>
</dbReference>
<dbReference type="Proteomes" id="UP000751190">
    <property type="component" value="Unassembled WGS sequence"/>
</dbReference>
<dbReference type="Gene3D" id="2.30.29.30">
    <property type="entry name" value="Pleckstrin-homology domain (PH domain)/Phosphotyrosine-binding domain (PTB)"/>
    <property type="match status" value="1"/>
</dbReference>
<dbReference type="PANTHER" id="PTHR23319:SF4">
    <property type="entry name" value="GRAM DOMAIN CONTAINING 1B, ISOFORM E"/>
    <property type="match status" value="1"/>
</dbReference>
<keyword evidence="4" id="KW-1185">Reference proteome</keyword>
<dbReference type="EMBL" id="JAGTXO010000021">
    <property type="protein sequence ID" value="KAG8462418.1"/>
    <property type="molecule type" value="Genomic_DNA"/>
</dbReference>
<dbReference type="SMART" id="SM00568">
    <property type="entry name" value="GRAM"/>
    <property type="match status" value="1"/>
</dbReference>
<feature type="region of interest" description="Disordered" evidence="1">
    <location>
        <begin position="174"/>
        <end position="286"/>
    </location>
</feature>
<dbReference type="GO" id="GO:0032366">
    <property type="term" value="P:intracellular sterol transport"/>
    <property type="evidence" value="ECO:0007669"/>
    <property type="project" value="TreeGrafter"/>
</dbReference>
<sequence>MRRDADAFYLELADGGEGGGSFHDIFNLDYSEALIEDFACAISRSILLQGRMYITQDHVCFHSSLFGHRTIALLHFESIGSLRKVTHALINPGIEIVDTDGEVYSFASFFFRDHTFKILKELWRIHHRKRPLLFPPAAVGGGSAGRSALASPSSAADAAGAARSAAHRPGRVVDGFAAGRGASPPQPPTPRSLGTSLSAPGQHSPLSAGGRFAHGCAPPASSPAQSQPQPAADGGGSAERAPHVPPRPPERRVPPAPAAADSPLRLRRMLSRSSDGSASALDDGGREVDELVRARARAAAAAACVRQAAPPPRR</sequence>
<feature type="compositionally biased region" description="Low complexity" evidence="1">
    <location>
        <begin position="271"/>
        <end position="282"/>
    </location>
</feature>
<evidence type="ECO:0000256" key="1">
    <source>
        <dbReference type="SAM" id="MobiDB-lite"/>
    </source>
</evidence>
<evidence type="ECO:0000259" key="2">
    <source>
        <dbReference type="SMART" id="SM00568"/>
    </source>
</evidence>
<dbReference type="GO" id="GO:0140268">
    <property type="term" value="C:endoplasmic reticulum-plasma membrane contact site"/>
    <property type="evidence" value="ECO:0007669"/>
    <property type="project" value="TreeGrafter"/>
</dbReference>
<protein>
    <recommendedName>
        <fullName evidence="2">GRAM domain-containing protein</fullName>
    </recommendedName>
</protein>
<comment type="caution">
    <text evidence="3">The sequence shown here is derived from an EMBL/GenBank/DDBJ whole genome shotgun (WGS) entry which is preliminary data.</text>
</comment>